<gene>
    <name evidence="1" type="ORF">QFC22_006163</name>
</gene>
<name>A0ACC2WPT7_9TREE</name>
<reference evidence="1" key="1">
    <citation type="submission" date="2023-04" db="EMBL/GenBank/DDBJ databases">
        <title>Draft Genome sequencing of Naganishia species isolated from polar environments using Oxford Nanopore Technology.</title>
        <authorList>
            <person name="Leo P."/>
            <person name="Venkateswaran K."/>
        </authorList>
    </citation>
    <scope>NUCLEOTIDE SEQUENCE</scope>
    <source>
        <strain evidence="1">MNA-CCFEE 5425</strain>
    </source>
</reference>
<dbReference type="EMBL" id="JASBWU010000023">
    <property type="protein sequence ID" value="KAJ9113067.1"/>
    <property type="molecule type" value="Genomic_DNA"/>
</dbReference>
<sequence>MTHDNKDRLPINITPFHYDLAIKTDVDCGSFEGKAVIHNYGIPIDGKYRQYAVTQLECASARSVYPCWDEPSRKATFAFSMVTKVGLKCLSCMPETASPRALQSNLALDFAGEGWQVVHFETTPPMSTYVTALASGPFQCLQTSFVSSLTGNTIPLASWATDEDYKHTDFALDVMKKSLAYFEDLLQIPYPLPKLDLLAVPKFMMGAQENFGLITARCLQALTPPDTNDTQFDLVAGMVCHEVSHMWFGNLVTPSWWDDLFLKEGFASWLGQLECASNLFPDRELKQAYVSDEMMLALAVDATRNTHPILDKNAQTLSELEGTWDDICYSKGSAVAAMIAAHVGRRDFLRGIRKFLREPHSISGRDDLWKALASGSGDVERFANAWISTSGYPVVIVEEVPGGFSLRQERFLQSGDLTPEEATTICNSSGIESPSDRVRYPENVVQQFASSAADRNGHLSAQDVIGLLDDCFALSFPGYYTPTVPLDFLSTISGHPAAHVFRHIDKVLRVYLKRWQGYPDVQSGIEALLRQISGDRAEELGLTRQEHDALLDQCRREAAITGALLGEHESTTRLAMELFDVATGSGSLGGISSELRLVILQTAVKVRGGSAIVNLQARQLRVFQSSSDDTLQQVIAMALCNGSSPDVISKVLDWSLDLCLSQHFYQAVYSATKSSAGNEAAVWILENFDKTLITAIFSTMASTARKLWKYAGPGSRRINEIIEL</sequence>
<proteinExistence type="predicted"/>
<evidence type="ECO:0000313" key="2">
    <source>
        <dbReference type="Proteomes" id="UP001243375"/>
    </source>
</evidence>
<protein>
    <submittedName>
        <fullName evidence="1">Uncharacterized protein</fullName>
    </submittedName>
</protein>
<dbReference type="Proteomes" id="UP001243375">
    <property type="component" value="Unassembled WGS sequence"/>
</dbReference>
<accession>A0ACC2WPT7</accession>
<evidence type="ECO:0000313" key="1">
    <source>
        <dbReference type="EMBL" id="KAJ9113067.1"/>
    </source>
</evidence>
<organism evidence="1 2">
    <name type="scientific">Naganishia vaughanmartiniae</name>
    <dbReference type="NCBI Taxonomy" id="1424756"/>
    <lineage>
        <taxon>Eukaryota</taxon>
        <taxon>Fungi</taxon>
        <taxon>Dikarya</taxon>
        <taxon>Basidiomycota</taxon>
        <taxon>Agaricomycotina</taxon>
        <taxon>Tremellomycetes</taxon>
        <taxon>Filobasidiales</taxon>
        <taxon>Filobasidiaceae</taxon>
        <taxon>Naganishia</taxon>
    </lineage>
</organism>
<comment type="caution">
    <text evidence="1">The sequence shown here is derived from an EMBL/GenBank/DDBJ whole genome shotgun (WGS) entry which is preliminary data.</text>
</comment>
<keyword evidence="2" id="KW-1185">Reference proteome</keyword>